<gene>
    <name evidence="1" type="ORF">ACFS7Z_26500</name>
</gene>
<evidence type="ECO:0000313" key="2">
    <source>
        <dbReference type="Proteomes" id="UP001597641"/>
    </source>
</evidence>
<proteinExistence type="predicted"/>
<accession>A0ABW6C2E3</accession>
<feature type="non-terminal residue" evidence="1">
    <location>
        <position position="1"/>
    </location>
</feature>
<protein>
    <submittedName>
        <fullName evidence="1">RNA-binding protein</fullName>
    </submittedName>
</protein>
<sequence length="191" mass="21484">LYYKDFDDNGSVDPILTFYIQGKSYPYVTRDELQEQVSMMRTRFASYESYANATLREIFTPAELNGVKALSANYLQTAYFESSASGKLVQKQLPIEAQFAPVYAISPVDYNKDGKLDVLMAGNMNQARLRFGKYDASYGVLLQGDGKGNFSYIPQIKSGLQVKGDVRSILTMNNTLLFGVNQQEIKAYKIK</sequence>
<dbReference type="InterPro" id="IPR028994">
    <property type="entry name" value="Integrin_alpha_N"/>
</dbReference>
<name>A0ABW6C2E3_9BACT</name>
<dbReference type="Proteomes" id="UP001597641">
    <property type="component" value="Unassembled WGS sequence"/>
</dbReference>
<organism evidence="1 2">
    <name type="scientific">Pontibacter toksunensis</name>
    <dbReference type="NCBI Taxonomy" id="1332631"/>
    <lineage>
        <taxon>Bacteria</taxon>
        <taxon>Pseudomonadati</taxon>
        <taxon>Bacteroidota</taxon>
        <taxon>Cytophagia</taxon>
        <taxon>Cytophagales</taxon>
        <taxon>Hymenobacteraceae</taxon>
        <taxon>Pontibacter</taxon>
    </lineage>
</organism>
<comment type="caution">
    <text evidence="1">The sequence shown here is derived from an EMBL/GenBank/DDBJ whole genome shotgun (WGS) entry which is preliminary data.</text>
</comment>
<evidence type="ECO:0000313" key="1">
    <source>
        <dbReference type="EMBL" id="MFD3003935.1"/>
    </source>
</evidence>
<dbReference type="SUPFAM" id="SSF69318">
    <property type="entry name" value="Integrin alpha N-terminal domain"/>
    <property type="match status" value="1"/>
</dbReference>
<reference evidence="2" key="1">
    <citation type="journal article" date="2019" name="Int. J. Syst. Evol. Microbiol.">
        <title>The Global Catalogue of Microorganisms (GCM) 10K type strain sequencing project: providing services to taxonomists for standard genome sequencing and annotation.</title>
        <authorList>
            <consortium name="The Broad Institute Genomics Platform"/>
            <consortium name="The Broad Institute Genome Sequencing Center for Infectious Disease"/>
            <person name="Wu L."/>
            <person name="Ma J."/>
        </authorList>
    </citation>
    <scope>NUCLEOTIDE SEQUENCE [LARGE SCALE GENOMIC DNA]</scope>
    <source>
        <strain evidence="2">KCTC 23984</strain>
    </source>
</reference>
<dbReference type="EMBL" id="JBHUOX010000055">
    <property type="protein sequence ID" value="MFD3003935.1"/>
    <property type="molecule type" value="Genomic_DNA"/>
</dbReference>
<keyword evidence="2" id="KW-1185">Reference proteome</keyword>